<name>A0A916XFX0_9HYPH</name>
<comment type="caution">
    <text evidence="1">The sequence shown here is derived from an EMBL/GenBank/DDBJ whole genome shotgun (WGS) entry which is preliminary data.</text>
</comment>
<sequence>MTDIPILFSAPMVRAMLDGRKTQTRRLLGSSPDIFYVDGEPAPVTVVHVDGERLPRIAIGRVLTKHELRFAVGMRLWVREAWRLPATCDEYSPVRFVAGLAERGCHGPSGFVRFEADARNAWGEPYGLEVPMGRLRASMHLPRSLTRLTLVVTDVRVQRLQDISEADAIAEGLTRLPATGRWVVNRGDQYFGGASFDPRVTYAELWDSINGPGSWASNPWVVAISFAVHRCNIDAMEAAHG</sequence>
<protein>
    <recommendedName>
        <fullName evidence="3">ASCH domain-containing protein</fullName>
    </recommendedName>
</protein>
<reference evidence="1" key="1">
    <citation type="journal article" date="2014" name="Int. J. Syst. Evol. Microbiol.">
        <title>Complete genome sequence of Corynebacterium casei LMG S-19264T (=DSM 44701T), isolated from a smear-ripened cheese.</title>
        <authorList>
            <consortium name="US DOE Joint Genome Institute (JGI-PGF)"/>
            <person name="Walter F."/>
            <person name="Albersmeier A."/>
            <person name="Kalinowski J."/>
            <person name="Ruckert C."/>
        </authorList>
    </citation>
    <scope>NUCLEOTIDE SEQUENCE</scope>
    <source>
        <strain evidence="1">CGMCC 1.12919</strain>
    </source>
</reference>
<reference evidence="1" key="2">
    <citation type="submission" date="2020-09" db="EMBL/GenBank/DDBJ databases">
        <authorList>
            <person name="Sun Q."/>
            <person name="Zhou Y."/>
        </authorList>
    </citation>
    <scope>NUCLEOTIDE SEQUENCE</scope>
    <source>
        <strain evidence="1">CGMCC 1.12919</strain>
    </source>
</reference>
<evidence type="ECO:0000313" key="2">
    <source>
        <dbReference type="Proteomes" id="UP000637002"/>
    </source>
</evidence>
<dbReference type="Proteomes" id="UP000637002">
    <property type="component" value="Unassembled WGS sequence"/>
</dbReference>
<dbReference type="EMBL" id="BMGG01000005">
    <property type="protein sequence ID" value="GGC70410.1"/>
    <property type="molecule type" value="Genomic_DNA"/>
</dbReference>
<gene>
    <name evidence="1" type="ORF">GCM10010994_31170</name>
</gene>
<accession>A0A916XFX0</accession>
<dbReference type="RefSeq" id="WP_188610092.1">
    <property type="nucleotide sequence ID" value="NZ_BMGG01000005.1"/>
</dbReference>
<organism evidence="1 2">
    <name type="scientific">Chelatococcus reniformis</name>
    <dbReference type="NCBI Taxonomy" id="1494448"/>
    <lineage>
        <taxon>Bacteria</taxon>
        <taxon>Pseudomonadati</taxon>
        <taxon>Pseudomonadota</taxon>
        <taxon>Alphaproteobacteria</taxon>
        <taxon>Hyphomicrobiales</taxon>
        <taxon>Chelatococcaceae</taxon>
        <taxon>Chelatococcus</taxon>
    </lineage>
</organism>
<evidence type="ECO:0008006" key="3">
    <source>
        <dbReference type="Google" id="ProtNLM"/>
    </source>
</evidence>
<proteinExistence type="predicted"/>
<keyword evidence="2" id="KW-1185">Reference proteome</keyword>
<evidence type="ECO:0000313" key="1">
    <source>
        <dbReference type="EMBL" id="GGC70410.1"/>
    </source>
</evidence>
<dbReference type="AlphaFoldDB" id="A0A916XFX0"/>